<accession>A0A381ZGC5</accession>
<keyword evidence="5" id="KW-0249">Electron transport</keyword>
<dbReference type="GO" id="GO:0010181">
    <property type="term" value="F:FMN binding"/>
    <property type="evidence" value="ECO:0007669"/>
    <property type="project" value="InterPro"/>
</dbReference>
<keyword evidence="3" id="KW-0285">Flavoprotein</keyword>
<organism evidence="7">
    <name type="scientific">marine metagenome</name>
    <dbReference type="NCBI Taxonomy" id="408172"/>
    <lineage>
        <taxon>unclassified sequences</taxon>
        <taxon>metagenomes</taxon>
        <taxon>ecological metagenomes</taxon>
    </lineage>
</organism>
<evidence type="ECO:0000256" key="3">
    <source>
        <dbReference type="ARBA" id="ARBA00022630"/>
    </source>
</evidence>
<dbReference type="PANTHER" id="PTHR36118:SF1">
    <property type="entry name" value="ION-TRANSLOCATING OXIDOREDUCTASE COMPLEX SUBUNIT G"/>
    <property type="match status" value="1"/>
</dbReference>
<dbReference type="PANTHER" id="PTHR36118">
    <property type="entry name" value="ION-TRANSLOCATING OXIDOREDUCTASE COMPLEX SUBUNIT G"/>
    <property type="match status" value="1"/>
</dbReference>
<dbReference type="SMART" id="SM00900">
    <property type="entry name" value="FMN_bind"/>
    <property type="match status" value="1"/>
</dbReference>
<keyword evidence="1" id="KW-0813">Transport</keyword>
<evidence type="ECO:0000259" key="6">
    <source>
        <dbReference type="SMART" id="SM00900"/>
    </source>
</evidence>
<dbReference type="GO" id="GO:0005886">
    <property type="term" value="C:plasma membrane"/>
    <property type="evidence" value="ECO:0007669"/>
    <property type="project" value="InterPro"/>
</dbReference>
<evidence type="ECO:0000256" key="5">
    <source>
        <dbReference type="ARBA" id="ARBA00022982"/>
    </source>
</evidence>
<protein>
    <recommendedName>
        <fullName evidence="6">FMN-binding domain-containing protein</fullName>
    </recommendedName>
</protein>
<dbReference type="InterPro" id="IPR010209">
    <property type="entry name" value="Ion_transpt_RnfG/RsxG"/>
</dbReference>
<reference evidence="7" key="1">
    <citation type="submission" date="2018-05" db="EMBL/GenBank/DDBJ databases">
        <authorList>
            <person name="Lanie J.A."/>
            <person name="Ng W.-L."/>
            <person name="Kazmierczak K.M."/>
            <person name="Andrzejewski T.M."/>
            <person name="Davidsen T.M."/>
            <person name="Wayne K.J."/>
            <person name="Tettelin H."/>
            <person name="Glass J.I."/>
            <person name="Rusch D."/>
            <person name="Podicherti R."/>
            <person name="Tsui H.-C.T."/>
            <person name="Winkler M.E."/>
        </authorList>
    </citation>
    <scope>NUCLEOTIDE SEQUENCE</scope>
</reference>
<dbReference type="InterPro" id="IPR007329">
    <property type="entry name" value="FMN-bd"/>
</dbReference>
<name>A0A381ZGC5_9ZZZZ</name>
<sequence length="179" mass="20385">MKTIFYVIIFASSLMASIRDDAEEYIKSAYGKDIQVTFIKWLPTQERKLFFEKKARLRFMFDHIYVWEITRSDTLIGIAILDNVLGKSLPITFLSCFNSDGKLIKAHIVKYREDYGYEVGNKRWLNQFIGLGVNSDFTIGKNIDGISGATISVNSVARGINRSAIIVEYLLTKKDAGSY</sequence>
<dbReference type="GO" id="GO:0022900">
    <property type="term" value="P:electron transport chain"/>
    <property type="evidence" value="ECO:0007669"/>
    <property type="project" value="InterPro"/>
</dbReference>
<proteinExistence type="predicted"/>
<dbReference type="AlphaFoldDB" id="A0A381ZGC5"/>
<evidence type="ECO:0000313" key="7">
    <source>
        <dbReference type="EMBL" id="SVA87892.1"/>
    </source>
</evidence>
<evidence type="ECO:0000256" key="4">
    <source>
        <dbReference type="ARBA" id="ARBA00022643"/>
    </source>
</evidence>
<dbReference type="EMBL" id="UINC01021086">
    <property type="protein sequence ID" value="SVA87892.1"/>
    <property type="molecule type" value="Genomic_DNA"/>
</dbReference>
<gene>
    <name evidence="7" type="ORF">METZ01_LOCUS140746</name>
</gene>
<evidence type="ECO:0000256" key="1">
    <source>
        <dbReference type="ARBA" id="ARBA00022448"/>
    </source>
</evidence>
<dbReference type="GO" id="GO:0009055">
    <property type="term" value="F:electron transfer activity"/>
    <property type="evidence" value="ECO:0007669"/>
    <property type="project" value="InterPro"/>
</dbReference>
<keyword evidence="2" id="KW-0597">Phosphoprotein</keyword>
<feature type="domain" description="FMN-binding" evidence="6">
    <location>
        <begin position="86"/>
        <end position="167"/>
    </location>
</feature>
<evidence type="ECO:0000256" key="2">
    <source>
        <dbReference type="ARBA" id="ARBA00022553"/>
    </source>
</evidence>
<dbReference type="Pfam" id="PF04205">
    <property type="entry name" value="FMN_bind"/>
    <property type="match status" value="1"/>
</dbReference>
<keyword evidence="4" id="KW-0288">FMN</keyword>